<dbReference type="Gene3D" id="1.10.101.10">
    <property type="entry name" value="PGBD-like superfamily/PGBD"/>
    <property type="match status" value="1"/>
</dbReference>
<evidence type="ECO:0000256" key="1">
    <source>
        <dbReference type="SAM" id="MobiDB-lite"/>
    </source>
</evidence>
<dbReference type="Pfam" id="PF01471">
    <property type="entry name" value="PG_binding_1"/>
    <property type="match status" value="1"/>
</dbReference>
<reference evidence="4" key="1">
    <citation type="submission" date="2021-01" db="EMBL/GenBank/DDBJ databases">
        <title>Tabrizicola alba sp. nov. a motile alkaliphilic bacterium isolated from a soda lake.</title>
        <authorList>
            <person name="Szuroczki S."/>
            <person name="Abbaszade G."/>
            <person name="Schumann P."/>
            <person name="Toth E."/>
        </authorList>
    </citation>
    <scope>NUCLEOTIDE SEQUENCE</scope>
    <source>
        <strain evidence="4">DMG-N-6</strain>
    </source>
</reference>
<dbReference type="Proteomes" id="UP000648908">
    <property type="component" value="Unassembled WGS sequence"/>
</dbReference>
<evidence type="ECO:0000313" key="5">
    <source>
        <dbReference type="Proteomes" id="UP000648908"/>
    </source>
</evidence>
<keyword evidence="5" id="KW-1185">Reference proteome</keyword>
<sequence length="187" mass="20111">MLPMFRTTIAAAIAGLALIATPVAPAHALGKNERNFLKGAAAAAIVGAIILDQRKRQARAATPQQVVPHYNPPPRYQDHGQPRYRDHDRPRAQDYGPRRGRVVGAEPPVSSGLYQTASARAFNSYSPARRQAIQRRLAAYGYYGGAIDGAFGPRTHEAIYAFARQSGRTGGLESLAGAHALMEALLV</sequence>
<keyword evidence="2" id="KW-0732">Signal</keyword>
<protein>
    <submittedName>
        <fullName evidence="4">Peptidoglycan-binding protein</fullName>
    </submittedName>
</protein>
<evidence type="ECO:0000313" key="4">
    <source>
        <dbReference type="EMBL" id="MBL4916176.1"/>
    </source>
</evidence>
<dbReference type="NCBIfam" id="TIGR01409">
    <property type="entry name" value="TAT_signal_seq"/>
    <property type="match status" value="1"/>
</dbReference>
<feature type="domain" description="Peptidoglycan binding-like" evidence="3">
    <location>
        <begin position="129"/>
        <end position="165"/>
    </location>
</feature>
<feature type="region of interest" description="Disordered" evidence="1">
    <location>
        <begin position="60"/>
        <end position="102"/>
    </location>
</feature>
<organism evidence="4 5">
    <name type="scientific">Szabonella alba</name>
    <dbReference type="NCBI Taxonomy" id="2804194"/>
    <lineage>
        <taxon>Bacteria</taxon>
        <taxon>Pseudomonadati</taxon>
        <taxon>Pseudomonadota</taxon>
        <taxon>Alphaproteobacteria</taxon>
        <taxon>Rhodobacterales</taxon>
        <taxon>Paracoccaceae</taxon>
        <taxon>Szabonella</taxon>
    </lineage>
</organism>
<dbReference type="SUPFAM" id="SSF47090">
    <property type="entry name" value="PGBD-like"/>
    <property type="match status" value="1"/>
</dbReference>
<dbReference type="InterPro" id="IPR019546">
    <property type="entry name" value="TAT_signal_bac_arc"/>
</dbReference>
<gene>
    <name evidence="4" type="ORF">JL811_02990</name>
</gene>
<feature type="signal peptide" evidence="2">
    <location>
        <begin position="1"/>
        <end position="28"/>
    </location>
</feature>
<feature type="compositionally biased region" description="Basic and acidic residues" evidence="1">
    <location>
        <begin position="76"/>
        <end position="92"/>
    </location>
</feature>
<comment type="caution">
    <text evidence="4">The sequence shown here is derived from an EMBL/GenBank/DDBJ whole genome shotgun (WGS) entry which is preliminary data.</text>
</comment>
<dbReference type="RefSeq" id="WP_202686812.1">
    <property type="nucleotide sequence ID" value="NZ_JAESVN010000001.1"/>
</dbReference>
<dbReference type="EMBL" id="JAESVN010000001">
    <property type="protein sequence ID" value="MBL4916176.1"/>
    <property type="molecule type" value="Genomic_DNA"/>
</dbReference>
<evidence type="ECO:0000259" key="3">
    <source>
        <dbReference type="Pfam" id="PF01471"/>
    </source>
</evidence>
<name>A0A8K0V8E0_9RHOB</name>
<dbReference type="AlphaFoldDB" id="A0A8K0V8E0"/>
<dbReference type="InterPro" id="IPR036366">
    <property type="entry name" value="PGBDSf"/>
</dbReference>
<evidence type="ECO:0000256" key="2">
    <source>
        <dbReference type="SAM" id="SignalP"/>
    </source>
</evidence>
<dbReference type="InterPro" id="IPR036365">
    <property type="entry name" value="PGBD-like_sf"/>
</dbReference>
<dbReference type="InterPro" id="IPR002477">
    <property type="entry name" value="Peptidoglycan-bd-like"/>
</dbReference>
<feature type="chain" id="PRO_5035443958" evidence="2">
    <location>
        <begin position="29"/>
        <end position="187"/>
    </location>
</feature>
<proteinExistence type="predicted"/>
<accession>A0A8K0V8E0</accession>